<evidence type="ECO:0000313" key="3">
    <source>
        <dbReference type="Proteomes" id="UP001226020"/>
    </source>
</evidence>
<proteinExistence type="predicted"/>
<name>A0AAW8CKT5_9PAST</name>
<sequence>MIYLTQYKVIEVAGLDAQQFLQGQLTCDVIKLEIGKQTLTAHCDPKGKISGLWRLYRQSENQFLIIIHQDLLPEAIDQLKKYAIFSKVTFTEKQIFVYGCIEQNISGEIFAKIYQNHTACQLEENSSRHIILSEHPLDATENSEYWDLLDIQNDIPILLKQNRLTFIPQALNLQDIEQAISFKKGCYIGQETVARAKYRGANKRAMFTLVGTLSENSSLPDIGSAVEMQLGENWKSTGTILYSLIADNQLWVQVVLNNDISTENIFRINETKLSLFKNN</sequence>
<dbReference type="Gene3D" id="2.40.30.160">
    <property type="match status" value="1"/>
</dbReference>
<dbReference type="Proteomes" id="UP001226020">
    <property type="component" value="Unassembled WGS sequence"/>
</dbReference>
<dbReference type="SUPFAM" id="SSF103025">
    <property type="entry name" value="Folate-binding domain"/>
    <property type="match status" value="1"/>
</dbReference>
<dbReference type="EMBL" id="JASAXT010000023">
    <property type="protein sequence ID" value="MDP8149327.1"/>
    <property type="molecule type" value="Genomic_DNA"/>
</dbReference>
<dbReference type="PANTHER" id="PTHR22602">
    <property type="entry name" value="TRANSFERASE CAF17, MITOCHONDRIAL-RELATED"/>
    <property type="match status" value="1"/>
</dbReference>
<dbReference type="InterPro" id="IPR029043">
    <property type="entry name" value="GcvT/YgfZ_C"/>
</dbReference>
<dbReference type="Pfam" id="PF21130">
    <property type="entry name" value="YgfZ_barrel"/>
    <property type="match status" value="1"/>
</dbReference>
<comment type="caution">
    <text evidence="2">The sequence shown here is derived from an EMBL/GenBank/DDBJ whole genome shotgun (WGS) entry which is preliminary data.</text>
</comment>
<evidence type="ECO:0000313" key="2">
    <source>
        <dbReference type="EMBL" id="MDP8149327.1"/>
    </source>
</evidence>
<dbReference type="AlphaFoldDB" id="A0AAW8CKT5"/>
<accession>A0AAW8CKT5</accession>
<organism evidence="2 3">
    <name type="scientific">Phocoenobacter atlanticus subsp. atlanticus</name>
    <dbReference type="NCBI Taxonomy" id="3061285"/>
    <lineage>
        <taxon>Bacteria</taxon>
        <taxon>Pseudomonadati</taxon>
        <taxon>Pseudomonadota</taxon>
        <taxon>Gammaproteobacteria</taxon>
        <taxon>Pasteurellales</taxon>
        <taxon>Pasteurellaceae</taxon>
        <taxon>Phocoenobacter</taxon>
        <taxon>Phocoenobacter atlanticus</taxon>
    </lineage>
</organism>
<gene>
    <name evidence="2" type="ORF">QJU57_09625</name>
</gene>
<keyword evidence="3" id="KW-1185">Reference proteome</keyword>
<dbReference type="SUPFAM" id="SSF101790">
    <property type="entry name" value="Aminomethyltransferase beta-barrel domain"/>
    <property type="match status" value="1"/>
</dbReference>
<dbReference type="Gene3D" id="3.30.70.1400">
    <property type="entry name" value="Aminomethyltransferase beta-barrel domains"/>
    <property type="match status" value="1"/>
</dbReference>
<reference evidence="2 3" key="1">
    <citation type="journal article" date="2023" name="Front. Microbiol.">
        <title>Phylogeography and host specificity of Pasteurellaceae pathogenic to sea-farmed fish in the north-east Atlantic.</title>
        <authorList>
            <person name="Gulla S."/>
            <person name="Colquhoun D.J."/>
            <person name="Olsen A.B."/>
            <person name="Spilsberg B."/>
            <person name="Lagesen K."/>
            <person name="Aakesson C.P."/>
            <person name="Strom S."/>
            <person name="Manji F."/>
            <person name="Birkbeck T.H."/>
            <person name="Nilsen H.K."/>
        </authorList>
    </citation>
    <scope>NUCLEOTIDE SEQUENCE [LARGE SCALE GENOMIC DNA]</scope>
    <source>
        <strain evidence="2 3">NVIB3131</strain>
    </source>
</reference>
<protein>
    <submittedName>
        <fullName evidence="2">Folate-binding protein</fullName>
    </submittedName>
</protein>
<dbReference type="NCBIfam" id="TIGR03317">
    <property type="entry name" value="ygfZ_signature"/>
    <property type="match status" value="1"/>
</dbReference>
<dbReference type="InterPro" id="IPR048451">
    <property type="entry name" value="YgfZ_barrel"/>
</dbReference>
<evidence type="ECO:0000259" key="1">
    <source>
        <dbReference type="Pfam" id="PF21130"/>
    </source>
</evidence>
<dbReference type="InterPro" id="IPR017703">
    <property type="entry name" value="YgfZ/GCV_T_CS"/>
</dbReference>
<feature type="domain" description="tRNA-modifying protein YgfZ-like beta-barrel" evidence="1">
    <location>
        <begin position="202"/>
        <end position="270"/>
    </location>
</feature>
<dbReference type="InterPro" id="IPR045179">
    <property type="entry name" value="YgfZ/GcvT"/>
</dbReference>
<dbReference type="GO" id="GO:0016226">
    <property type="term" value="P:iron-sulfur cluster assembly"/>
    <property type="evidence" value="ECO:0007669"/>
    <property type="project" value="TreeGrafter"/>
</dbReference>
<dbReference type="PANTHER" id="PTHR22602:SF0">
    <property type="entry name" value="TRANSFERASE CAF17, MITOCHONDRIAL-RELATED"/>
    <property type="match status" value="1"/>
</dbReference>
<dbReference type="RefSeq" id="WP_306352282.1">
    <property type="nucleotide sequence ID" value="NZ_JASAWV010000026.1"/>
</dbReference>